<dbReference type="InterPro" id="IPR019775">
    <property type="entry name" value="WD40_repeat_CS"/>
</dbReference>
<evidence type="ECO:0000256" key="1">
    <source>
        <dbReference type="ARBA" id="ARBA00022574"/>
    </source>
</evidence>
<comment type="caution">
    <text evidence="5">The sequence shown here is derived from an EMBL/GenBank/DDBJ whole genome shotgun (WGS) entry which is preliminary data.</text>
</comment>
<dbReference type="InterPro" id="IPR015943">
    <property type="entry name" value="WD40/YVTN_repeat-like_dom_sf"/>
</dbReference>
<feature type="region of interest" description="Disordered" evidence="4">
    <location>
        <begin position="1"/>
        <end position="60"/>
    </location>
</feature>
<dbReference type="AlphaFoldDB" id="A0A9W8CL32"/>
<dbReference type="EMBL" id="JANBOH010000052">
    <property type="protein sequence ID" value="KAJ1646696.1"/>
    <property type="molecule type" value="Genomic_DNA"/>
</dbReference>
<evidence type="ECO:0000256" key="2">
    <source>
        <dbReference type="ARBA" id="ARBA00022737"/>
    </source>
</evidence>
<proteinExistence type="predicted"/>
<dbReference type="InterPro" id="IPR036322">
    <property type="entry name" value="WD40_repeat_dom_sf"/>
</dbReference>
<accession>A0A9W8CL32</accession>
<dbReference type="PANTHER" id="PTHR44675">
    <property type="entry name" value="PAK1 INTERACTING PROTEIN 1"/>
    <property type="match status" value="1"/>
</dbReference>
<gene>
    <name evidence="5" type="primary">MAK11</name>
    <name evidence="5" type="ORF">LPJ64_001868</name>
</gene>
<evidence type="ECO:0000313" key="6">
    <source>
        <dbReference type="Proteomes" id="UP001145021"/>
    </source>
</evidence>
<dbReference type="Proteomes" id="UP001145021">
    <property type="component" value="Unassembled WGS sequence"/>
</dbReference>
<reference evidence="5" key="1">
    <citation type="submission" date="2022-07" db="EMBL/GenBank/DDBJ databases">
        <title>Phylogenomic reconstructions and comparative analyses of Kickxellomycotina fungi.</title>
        <authorList>
            <person name="Reynolds N.K."/>
            <person name="Stajich J.E."/>
            <person name="Barry K."/>
            <person name="Grigoriev I.V."/>
            <person name="Crous P."/>
            <person name="Smith M.E."/>
        </authorList>
    </citation>
    <scope>NUCLEOTIDE SEQUENCE</scope>
    <source>
        <strain evidence="5">NBRC 105413</strain>
    </source>
</reference>
<keyword evidence="2" id="KW-0677">Repeat</keyword>
<protein>
    <submittedName>
        <fullName evidence="5">60s ribosome biogenesis protein mak11</fullName>
    </submittedName>
</protein>
<dbReference type="InterPro" id="IPR001680">
    <property type="entry name" value="WD40_rpt"/>
</dbReference>
<feature type="repeat" description="WD" evidence="3">
    <location>
        <begin position="184"/>
        <end position="225"/>
    </location>
</feature>
<keyword evidence="1 3" id="KW-0853">WD repeat</keyword>
<evidence type="ECO:0000313" key="5">
    <source>
        <dbReference type="EMBL" id="KAJ1646696.1"/>
    </source>
</evidence>
<dbReference type="SMART" id="SM00320">
    <property type="entry name" value="WD40"/>
    <property type="match status" value="5"/>
</dbReference>
<dbReference type="InterPro" id="IPR051959">
    <property type="entry name" value="PAK1-Kinase_Regulator"/>
</dbReference>
<dbReference type="Gene3D" id="2.130.10.10">
    <property type="entry name" value="YVTN repeat-like/Quinoprotein amine dehydrogenase"/>
    <property type="match status" value="2"/>
</dbReference>
<dbReference type="SUPFAM" id="SSF50978">
    <property type="entry name" value="WD40 repeat-like"/>
    <property type="match status" value="1"/>
</dbReference>
<feature type="compositionally biased region" description="Basic and acidic residues" evidence="4">
    <location>
        <begin position="27"/>
        <end position="55"/>
    </location>
</feature>
<sequence length="396" mass="43519">MAGGQKKRARAAEEAQASQKSQKTTKARPETSKEAKSKTDKPKDKQEMTDSKASKGVEIPSLVTRQPAKDSFLVTAGTYERLLYGIEGRFVDDTLTLKAQFIFPAHIGCIKAVSVGGRYLASGSTDECIKLYDLKKRVELGTLHEHKGTITSLFFHGRTHMLSASEDGAICIFRTKDWEPLKVLRGHKGPITSIAVHPSGKLALSVSQDRTIIIWNLLTGQRASRTKTPQIGEMVAWSPSGNAYAVGYSTEFQLYKIGQAEAVATAFSKQRIQVMTIVEHKGKDYVLVGCQDKRVYIYSSEGTELGSVLCHENRIKGISSVDMTFPDEKVHTIVVTISSDGRVKAWRLDDLIESVLKTPSDNKTTDASDSQQPEALATYNADVRLTCVVASNNIFI</sequence>
<dbReference type="PROSITE" id="PS50082">
    <property type="entry name" value="WD_REPEATS_2"/>
    <property type="match status" value="1"/>
</dbReference>
<name>A0A9W8CL32_9FUNG</name>
<evidence type="ECO:0000256" key="4">
    <source>
        <dbReference type="SAM" id="MobiDB-lite"/>
    </source>
</evidence>
<keyword evidence="6" id="KW-1185">Reference proteome</keyword>
<organism evidence="5 6">
    <name type="scientific">Coemansia asiatica</name>
    <dbReference type="NCBI Taxonomy" id="1052880"/>
    <lineage>
        <taxon>Eukaryota</taxon>
        <taxon>Fungi</taxon>
        <taxon>Fungi incertae sedis</taxon>
        <taxon>Zoopagomycota</taxon>
        <taxon>Kickxellomycotina</taxon>
        <taxon>Kickxellomycetes</taxon>
        <taxon>Kickxellales</taxon>
        <taxon>Kickxellaceae</taxon>
        <taxon>Coemansia</taxon>
    </lineage>
</organism>
<dbReference type="Pfam" id="PF00400">
    <property type="entry name" value="WD40"/>
    <property type="match status" value="3"/>
</dbReference>
<dbReference type="PANTHER" id="PTHR44675:SF1">
    <property type="entry name" value="P21-ACTIVATED PROTEIN KINASE-INTERACTING PROTEIN 1"/>
    <property type="match status" value="1"/>
</dbReference>
<dbReference type="PROSITE" id="PS00678">
    <property type="entry name" value="WD_REPEATS_1"/>
    <property type="match status" value="1"/>
</dbReference>
<dbReference type="PROSITE" id="PS50294">
    <property type="entry name" value="WD_REPEATS_REGION"/>
    <property type="match status" value="1"/>
</dbReference>
<evidence type="ECO:0000256" key="3">
    <source>
        <dbReference type="PROSITE-ProRule" id="PRU00221"/>
    </source>
</evidence>